<feature type="binding site" evidence="7">
    <location>
        <position position="301"/>
    </location>
    <ligand>
        <name>[4Fe-4S] cluster</name>
        <dbReference type="ChEBI" id="CHEBI:49883"/>
    </ligand>
</feature>
<evidence type="ECO:0000259" key="9">
    <source>
        <dbReference type="Pfam" id="PF26540"/>
    </source>
</evidence>
<evidence type="ECO:0000256" key="7">
    <source>
        <dbReference type="HAMAP-Rule" id="MF_00159"/>
    </source>
</evidence>
<dbReference type="UniPathway" id="UPA00056">
    <property type="reaction ID" value="UER00096"/>
</dbReference>
<dbReference type="InterPro" id="IPR058578">
    <property type="entry name" value="IspG_TIM"/>
</dbReference>
<keyword evidence="1 7" id="KW-0004">4Fe-4S</keyword>
<dbReference type="Gene3D" id="3.20.20.20">
    <property type="entry name" value="Dihydropteroate synthase-like"/>
    <property type="match status" value="1"/>
</dbReference>
<evidence type="ECO:0000256" key="1">
    <source>
        <dbReference type="ARBA" id="ARBA00022485"/>
    </source>
</evidence>
<dbReference type="Pfam" id="PF26540">
    <property type="entry name" value="GcpE_C"/>
    <property type="match status" value="1"/>
</dbReference>
<dbReference type="PANTHER" id="PTHR30454">
    <property type="entry name" value="4-HYDROXY-3-METHYLBUT-2-EN-1-YL DIPHOSPHATE SYNTHASE"/>
    <property type="match status" value="1"/>
</dbReference>
<comment type="cofactor">
    <cofactor evidence="7">
        <name>[4Fe-4S] cluster</name>
        <dbReference type="ChEBI" id="CHEBI:49883"/>
    </cofactor>
    <text evidence="7">Binds 1 [4Fe-4S] cluster.</text>
</comment>
<accession>A0A1B7XQ11</accession>
<keyword evidence="6 7" id="KW-0414">Isoprene biosynthesis</keyword>
<protein>
    <recommendedName>
        <fullName evidence="7">4-hydroxy-3-methylbut-2-en-1-yl diphosphate synthase (flavodoxin)</fullName>
        <ecNumber evidence="7">1.17.7.3</ecNumber>
    </recommendedName>
    <alternativeName>
        <fullName evidence="7">1-hydroxy-2-methyl-2-(E)-butenyl 4-diphosphate synthase</fullName>
    </alternativeName>
</protein>
<evidence type="ECO:0000256" key="5">
    <source>
        <dbReference type="ARBA" id="ARBA00023014"/>
    </source>
</evidence>
<dbReference type="OrthoDB" id="9803214at2"/>
<keyword evidence="2 7" id="KW-0479">Metal-binding</keyword>
<dbReference type="GO" id="GO:0051539">
    <property type="term" value="F:4 iron, 4 sulfur cluster binding"/>
    <property type="evidence" value="ECO:0007669"/>
    <property type="project" value="UniProtKB-UniRule"/>
</dbReference>
<dbReference type="GO" id="GO:0016114">
    <property type="term" value="P:terpenoid biosynthetic process"/>
    <property type="evidence" value="ECO:0007669"/>
    <property type="project" value="InterPro"/>
</dbReference>
<dbReference type="FunFam" id="3.20.20.20:FF:000001">
    <property type="entry name" value="4-hydroxy-3-methylbut-2-en-1-yl diphosphate synthase (flavodoxin)"/>
    <property type="match status" value="1"/>
</dbReference>
<evidence type="ECO:0000259" key="8">
    <source>
        <dbReference type="Pfam" id="PF04551"/>
    </source>
</evidence>
<dbReference type="Gene3D" id="3.30.413.10">
    <property type="entry name" value="Sulfite Reductase Hemoprotein, domain 1"/>
    <property type="match status" value="1"/>
</dbReference>
<dbReference type="HAMAP" id="MF_00159">
    <property type="entry name" value="IspG"/>
    <property type="match status" value="1"/>
</dbReference>
<keyword evidence="4 7" id="KW-0408">Iron</keyword>
<dbReference type="SUPFAM" id="SSF56014">
    <property type="entry name" value="Nitrite and sulphite reductase 4Fe-4S domain-like"/>
    <property type="match status" value="1"/>
</dbReference>
<dbReference type="PANTHER" id="PTHR30454:SF0">
    <property type="entry name" value="4-HYDROXY-3-METHYLBUT-2-EN-1-YL DIPHOSPHATE SYNTHASE (FERREDOXIN), CHLOROPLASTIC"/>
    <property type="match status" value="1"/>
</dbReference>
<comment type="pathway">
    <text evidence="7">Isoprenoid biosynthesis; isopentenyl diphosphate biosynthesis via DXP pathway; isopentenyl diphosphate from 1-deoxy-D-xylulose 5-phosphate: step 5/6.</text>
</comment>
<dbReference type="STRING" id="1560234.SP90_00745"/>
<comment type="catalytic activity">
    <reaction evidence="7">
        <text>(2E)-4-hydroxy-3-methylbut-2-enyl diphosphate + oxidized [flavodoxin] + H2O + 2 H(+) = 2-C-methyl-D-erythritol 2,4-cyclic diphosphate + reduced [flavodoxin]</text>
        <dbReference type="Rhea" id="RHEA:43604"/>
        <dbReference type="Rhea" id="RHEA-COMP:10622"/>
        <dbReference type="Rhea" id="RHEA-COMP:10623"/>
        <dbReference type="ChEBI" id="CHEBI:15377"/>
        <dbReference type="ChEBI" id="CHEBI:15378"/>
        <dbReference type="ChEBI" id="CHEBI:57618"/>
        <dbReference type="ChEBI" id="CHEBI:58210"/>
        <dbReference type="ChEBI" id="CHEBI:58483"/>
        <dbReference type="ChEBI" id="CHEBI:128753"/>
        <dbReference type="EC" id="1.17.7.3"/>
    </reaction>
</comment>
<dbReference type="InterPro" id="IPR058579">
    <property type="entry name" value="IspG_C"/>
</dbReference>
<dbReference type="PATRIC" id="fig|1560234.3.peg.158"/>
<name>A0A1B7XQ11_9BACT</name>
<comment type="function">
    <text evidence="7">Converts 2C-methyl-D-erythritol 2,4-cyclodiphosphate (ME-2,4cPP) into 1-hydroxy-2-methyl-2-(E)-butenyl 4-diphosphate.</text>
</comment>
<evidence type="ECO:0000256" key="2">
    <source>
        <dbReference type="ARBA" id="ARBA00022723"/>
    </source>
</evidence>
<dbReference type="EC" id="1.17.7.3" evidence="7"/>
<dbReference type="NCBIfam" id="NF001540">
    <property type="entry name" value="PRK00366.1"/>
    <property type="match status" value="1"/>
</dbReference>
<dbReference type="InterPro" id="IPR045854">
    <property type="entry name" value="NO2/SO3_Rdtase_4Fe4S_sf"/>
</dbReference>
<feature type="binding site" evidence="7">
    <location>
        <position position="269"/>
    </location>
    <ligand>
        <name>[4Fe-4S] cluster</name>
        <dbReference type="ChEBI" id="CHEBI:49883"/>
    </ligand>
</feature>
<dbReference type="GO" id="GO:0141197">
    <property type="term" value="F:4-hydroxy-3-methylbut-2-enyl-diphosphate synthase activity (flavodoxin)"/>
    <property type="evidence" value="ECO:0007669"/>
    <property type="project" value="UniProtKB-EC"/>
</dbReference>
<feature type="binding site" evidence="7">
    <location>
        <position position="266"/>
    </location>
    <ligand>
        <name>[4Fe-4S] cluster</name>
        <dbReference type="ChEBI" id="CHEBI:49883"/>
    </ligand>
</feature>
<sequence length="359" mass="38672">MSLQRRKTREVTVGSLKIGSEHPVVVQSMTNTDTRDVESTVAQIEELVAGGCELVRVAVLDEQAAWAISRIKEQITVPVIADIHFDHRLAIKSLEAGVDGLRINPGNIGGEKNVDKVVAAAKAHNAAIRVGVNSGSVEKALLDKFGGPTPEAMVESALHHVAMLEKRDFYNTKISLKSSSVLHTIDSYRLLADKCDYPLHIGVTEAGTLLRGAIKSSVGLGVLLWQGIGDTLRVSLTDDPVQEMTVAWELLRSLGLRNRGPEIISCPTCGRTEIGLINLVEVVEKRLEGVVEPIKVAVMGCVVNGPGEAREADIGIAGGRDKGIIFRKGKVIRTVKGGANLLNAFMEELDNFLIERNKG</sequence>
<reference evidence="10 11" key="1">
    <citation type="submission" date="2015-01" db="EMBL/GenBank/DDBJ databases">
        <title>Desulfovibrio sp. JC271 draft genome sequence.</title>
        <authorList>
            <person name="Shivani Y."/>
            <person name="Subhash Y."/>
            <person name="Sasikala C."/>
            <person name="Ramana C.V."/>
        </authorList>
    </citation>
    <scope>NUCLEOTIDE SEQUENCE [LARGE SCALE GENOMIC DNA]</scope>
    <source>
        <strain evidence="10 11">JC271</strain>
    </source>
</reference>
<dbReference type="PIRSF" id="PIRSF004640">
    <property type="entry name" value="IspG"/>
    <property type="match status" value="1"/>
</dbReference>
<dbReference type="GO" id="GO:0046429">
    <property type="term" value="F:4-hydroxy-3-methylbut-2-en-1-yl diphosphate synthase activity (ferredoxin)"/>
    <property type="evidence" value="ECO:0007669"/>
    <property type="project" value="UniProtKB-UniRule"/>
</dbReference>
<keyword evidence="3 7" id="KW-0560">Oxidoreductase</keyword>
<keyword evidence="11" id="KW-1185">Reference proteome</keyword>
<dbReference type="NCBIfam" id="TIGR00612">
    <property type="entry name" value="ispG_gcpE"/>
    <property type="match status" value="1"/>
</dbReference>
<organism evidence="10 11">
    <name type="scientific">Halodesulfovibrio spirochaetisodalis</name>
    <dbReference type="NCBI Taxonomy" id="1560234"/>
    <lineage>
        <taxon>Bacteria</taxon>
        <taxon>Pseudomonadati</taxon>
        <taxon>Thermodesulfobacteriota</taxon>
        <taxon>Desulfovibrionia</taxon>
        <taxon>Desulfovibrionales</taxon>
        <taxon>Desulfovibrionaceae</taxon>
        <taxon>Halodesulfovibrio</taxon>
    </lineage>
</organism>
<evidence type="ECO:0000313" key="10">
    <source>
        <dbReference type="EMBL" id="OBQ57608.1"/>
    </source>
</evidence>
<dbReference type="Pfam" id="PF04551">
    <property type="entry name" value="GcpE"/>
    <property type="match status" value="1"/>
</dbReference>
<dbReference type="SUPFAM" id="SSF51717">
    <property type="entry name" value="Dihydropteroate synthetase-like"/>
    <property type="match status" value="1"/>
</dbReference>
<dbReference type="RefSeq" id="WP_066851559.1">
    <property type="nucleotide sequence ID" value="NZ_JXMS01000001.1"/>
</dbReference>
<evidence type="ECO:0000256" key="6">
    <source>
        <dbReference type="ARBA" id="ARBA00023229"/>
    </source>
</evidence>
<feature type="domain" description="IspG C-terminal" evidence="9">
    <location>
        <begin position="262"/>
        <end position="350"/>
    </location>
</feature>
<dbReference type="GO" id="GO:0005506">
    <property type="term" value="F:iron ion binding"/>
    <property type="evidence" value="ECO:0007669"/>
    <property type="project" value="InterPro"/>
</dbReference>
<comment type="caution">
    <text evidence="10">The sequence shown here is derived from an EMBL/GenBank/DDBJ whole genome shotgun (WGS) entry which is preliminary data.</text>
</comment>
<dbReference type="InterPro" id="IPR011005">
    <property type="entry name" value="Dihydropteroate_synth-like_sf"/>
</dbReference>
<comment type="similarity">
    <text evidence="7">Belongs to the IspG family.</text>
</comment>
<dbReference type="GO" id="GO:0019288">
    <property type="term" value="P:isopentenyl diphosphate biosynthetic process, methylerythritol 4-phosphate pathway"/>
    <property type="evidence" value="ECO:0007669"/>
    <property type="project" value="UniProtKB-UniRule"/>
</dbReference>
<proteinExistence type="inferred from homology"/>
<feature type="binding site" evidence="7">
    <location>
        <position position="308"/>
    </location>
    <ligand>
        <name>[4Fe-4S] cluster</name>
        <dbReference type="ChEBI" id="CHEBI:49883"/>
    </ligand>
</feature>
<dbReference type="AlphaFoldDB" id="A0A1B7XQ11"/>
<feature type="domain" description="IspG TIM-barrel" evidence="8">
    <location>
        <begin position="8"/>
        <end position="248"/>
    </location>
</feature>
<keyword evidence="5 7" id="KW-0411">Iron-sulfur</keyword>
<evidence type="ECO:0000256" key="3">
    <source>
        <dbReference type="ARBA" id="ARBA00023002"/>
    </source>
</evidence>
<dbReference type="InterPro" id="IPR016425">
    <property type="entry name" value="IspG_bac"/>
</dbReference>
<evidence type="ECO:0000256" key="4">
    <source>
        <dbReference type="ARBA" id="ARBA00023004"/>
    </source>
</evidence>
<dbReference type="Proteomes" id="UP000091979">
    <property type="component" value="Unassembled WGS sequence"/>
</dbReference>
<dbReference type="EMBL" id="JXMS01000001">
    <property type="protein sequence ID" value="OBQ57608.1"/>
    <property type="molecule type" value="Genomic_DNA"/>
</dbReference>
<evidence type="ECO:0000313" key="11">
    <source>
        <dbReference type="Proteomes" id="UP000091979"/>
    </source>
</evidence>
<gene>
    <name evidence="7" type="primary">ispG</name>
    <name evidence="10" type="ORF">SP90_00745</name>
</gene>
<dbReference type="InterPro" id="IPR004588">
    <property type="entry name" value="IspG_bac-typ"/>
</dbReference>